<evidence type="ECO:0000256" key="1">
    <source>
        <dbReference type="ARBA" id="ARBA00004245"/>
    </source>
</evidence>
<name>J4H1H7_9APHY</name>
<dbReference type="SUPFAM" id="SSF81383">
    <property type="entry name" value="F-box domain"/>
    <property type="match status" value="1"/>
</dbReference>
<dbReference type="Gene3D" id="1.20.1280.50">
    <property type="match status" value="1"/>
</dbReference>
<evidence type="ECO:0000256" key="3">
    <source>
        <dbReference type="ARBA" id="ARBA00022490"/>
    </source>
</evidence>
<proteinExistence type="inferred from homology"/>
<evidence type="ECO:0000256" key="6">
    <source>
        <dbReference type="ARBA" id="ARBA00060329"/>
    </source>
</evidence>
<dbReference type="GO" id="GO:0030833">
    <property type="term" value="P:regulation of actin filament polymerization"/>
    <property type="evidence" value="ECO:0007669"/>
    <property type="project" value="InterPro"/>
</dbReference>
<dbReference type="Gene3D" id="1.25.40.190">
    <property type="entry name" value="Actin-related protein 2/3 complex subunit 5"/>
    <property type="match status" value="1"/>
</dbReference>
<dbReference type="STRING" id="599839.J4H1H7"/>
<dbReference type="OrthoDB" id="429520at2759"/>
<gene>
    <name evidence="9" type="ORF">FIBRA_01858</name>
</gene>
<keyword evidence="4 7" id="KW-0206">Cytoskeleton</keyword>
<dbReference type="SUPFAM" id="SSF69103">
    <property type="entry name" value="Arp2/3 complex 16 kDa subunit ARPC5"/>
    <property type="match status" value="1"/>
</dbReference>
<keyword evidence="10" id="KW-1185">Reference proteome</keyword>
<comment type="similarity">
    <text evidence="2 7">Belongs to the ARPC5 family.</text>
</comment>
<dbReference type="InterPro" id="IPR036047">
    <property type="entry name" value="F-box-like_dom_sf"/>
</dbReference>
<dbReference type="PANTHER" id="PTHR12644">
    <property type="entry name" value="ARP2/3 COMPLEX 16 KD SUBUNIT P16-ARC"/>
    <property type="match status" value="1"/>
</dbReference>
<dbReference type="PROSITE" id="PS50181">
    <property type="entry name" value="FBOX"/>
    <property type="match status" value="1"/>
</dbReference>
<feature type="domain" description="F-box" evidence="8">
    <location>
        <begin position="157"/>
        <end position="203"/>
    </location>
</feature>
<dbReference type="InterPro" id="IPR006789">
    <property type="entry name" value="ARPC5"/>
</dbReference>
<dbReference type="GO" id="GO:0034314">
    <property type="term" value="P:Arp2/3 complex-mediated actin nucleation"/>
    <property type="evidence" value="ECO:0007669"/>
    <property type="project" value="InterPro"/>
</dbReference>
<evidence type="ECO:0000256" key="4">
    <source>
        <dbReference type="ARBA" id="ARBA00023212"/>
    </source>
</evidence>
<keyword evidence="3" id="KW-0963">Cytoplasm</keyword>
<evidence type="ECO:0000256" key="5">
    <source>
        <dbReference type="ARBA" id="ARBA00040214"/>
    </source>
</evidence>
<dbReference type="FunFam" id="1.25.40.190:FF:000003">
    <property type="entry name" value="Actin-related protein 2/3 complex subunit 5"/>
    <property type="match status" value="1"/>
</dbReference>
<evidence type="ECO:0000256" key="2">
    <source>
        <dbReference type="ARBA" id="ARBA00006084"/>
    </source>
</evidence>
<comment type="function">
    <text evidence="7">Functions as component of the Arp2/3 complex which is involved in regulation of actin polymerization and together with an activating nucleation-promoting factor (NPF) mediates the formation of branched actin networks. Arp2/3 complex plays a critical role in the control of cell morphogenesis via the modulation of cell polarity development.</text>
</comment>
<dbReference type="GeneID" id="24094745"/>
<dbReference type="GO" id="GO:0005885">
    <property type="term" value="C:Arp2/3 protein complex"/>
    <property type="evidence" value="ECO:0007669"/>
    <property type="project" value="InterPro"/>
</dbReference>
<protein>
    <recommendedName>
        <fullName evidence="5 7">Actin-related protein 2/3 complex subunit 5</fullName>
    </recommendedName>
</protein>
<comment type="function">
    <text evidence="6">Functions as a component of the Arp2/3 complex which is involved in regulation of actin polymerization and together with an activating nucleation-promoting factor (NPF) mediates the formation of branched actin networks.</text>
</comment>
<dbReference type="Proteomes" id="UP000006352">
    <property type="component" value="Unassembled WGS sequence"/>
</dbReference>
<dbReference type="AlphaFoldDB" id="J4H1H7"/>
<comment type="subcellular location">
    <subcellularLocation>
        <location evidence="1">Cytoplasm</location>
        <location evidence="1">Cytoskeleton</location>
    </subcellularLocation>
</comment>
<evidence type="ECO:0000313" key="10">
    <source>
        <dbReference type="Proteomes" id="UP000006352"/>
    </source>
</evidence>
<dbReference type="HOGENOM" id="CLU_789970_0_0_1"/>
<dbReference type="Pfam" id="PF12937">
    <property type="entry name" value="F-box-like"/>
    <property type="match status" value="1"/>
</dbReference>
<evidence type="ECO:0000259" key="8">
    <source>
        <dbReference type="PROSITE" id="PS50181"/>
    </source>
</evidence>
<dbReference type="GO" id="GO:0044396">
    <property type="term" value="P:actin cortical patch organization"/>
    <property type="evidence" value="ECO:0007669"/>
    <property type="project" value="UniProtKB-ARBA"/>
</dbReference>
<evidence type="ECO:0000256" key="7">
    <source>
        <dbReference type="RuleBase" id="RU004301"/>
    </source>
</evidence>
<dbReference type="Pfam" id="PF04699">
    <property type="entry name" value="P16-Arc"/>
    <property type="match status" value="1"/>
</dbReference>
<dbReference type="InterPro" id="IPR001810">
    <property type="entry name" value="F-box_dom"/>
</dbReference>
<dbReference type="InParanoid" id="J4H1H7"/>
<organism evidence="9 10">
    <name type="scientific">Fibroporia radiculosa</name>
    <dbReference type="NCBI Taxonomy" id="599839"/>
    <lineage>
        <taxon>Eukaryota</taxon>
        <taxon>Fungi</taxon>
        <taxon>Dikarya</taxon>
        <taxon>Basidiomycota</taxon>
        <taxon>Agaricomycotina</taxon>
        <taxon>Agaricomycetes</taxon>
        <taxon>Polyporales</taxon>
        <taxon>Fibroporiaceae</taxon>
        <taxon>Fibroporia</taxon>
    </lineage>
</organism>
<sequence>MDISFRKIDIDQYDEDVLLESELYEPDPRDPAQVLDDTKQKTATVRTALSRGDVTGALNIILEGAPYGPNVDEAKNLTLQTLVSILNSTKSTEIPGVVRSLSPDAQDTLMKYLYKGMALPGWGDLSGSVLLGWHEKLTEVAGTGCIHGKSTGGSSSTSLLLRVPSESLTHITSFLNPPTLFVLSCTNKELYAHVKDDNTWRRAYVYQYLGISPESDLHNDADRKSLMLRREESTWRKEFVKDRLFVVDTPLLRGSRTVTVGMWFVYGEHAPLPFMDTTYVWRSARFDIGSSRSLMMEHDIIPAVSSWWSGINSAITQRNFGSATQLQQELAIFFSSHTFGDQLPFRSLVKH</sequence>
<dbReference type="RefSeq" id="XP_012179117.1">
    <property type="nucleotide sequence ID" value="XM_012323727.1"/>
</dbReference>
<dbReference type="InterPro" id="IPR036743">
    <property type="entry name" value="ARPC5_sf"/>
</dbReference>
<dbReference type="EMBL" id="HE796952">
    <property type="protein sequence ID" value="CCL99834.1"/>
    <property type="molecule type" value="Genomic_DNA"/>
</dbReference>
<reference evidence="9 10" key="1">
    <citation type="journal article" date="2012" name="Appl. Environ. Microbiol.">
        <title>Short-read sequencing for genomic analysis of the brown rot fungus Fibroporia radiculosa.</title>
        <authorList>
            <person name="Tang J.D."/>
            <person name="Perkins A.D."/>
            <person name="Sonstegard T.S."/>
            <person name="Schroeder S.G."/>
            <person name="Burgess S.C."/>
            <person name="Diehl S.V."/>
        </authorList>
    </citation>
    <scope>NUCLEOTIDE SEQUENCE [LARGE SCALE GENOMIC DNA]</scope>
    <source>
        <strain evidence="9 10">TFFH 294</strain>
    </source>
</reference>
<evidence type="ECO:0000313" key="9">
    <source>
        <dbReference type="EMBL" id="CCL99834.1"/>
    </source>
</evidence>
<accession>J4H1H7</accession>